<evidence type="ECO:0000313" key="2">
    <source>
        <dbReference type="Proteomes" id="UP001589788"/>
    </source>
</evidence>
<evidence type="ECO:0008006" key="3">
    <source>
        <dbReference type="Google" id="ProtNLM"/>
    </source>
</evidence>
<reference evidence="1 2" key="1">
    <citation type="submission" date="2024-09" db="EMBL/GenBank/DDBJ databases">
        <authorList>
            <person name="Sun Q."/>
            <person name="Mori K."/>
        </authorList>
    </citation>
    <scope>NUCLEOTIDE SEQUENCE [LARGE SCALE GENOMIC DNA]</scope>
    <source>
        <strain evidence="1 2">JCM 15389</strain>
    </source>
</reference>
<dbReference type="RefSeq" id="WP_377788271.1">
    <property type="nucleotide sequence ID" value="NZ_JBHLYQ010000021.1"/>
</dbReference>
<protein>
    <recommendedName>
        <fullName evidence="3">Outer membrane lipoprotein carrier protein LolA</fullName>
    </recommendedName>
</protein>
<comment type="caution">
    <text evidence="1">The sequence shown here is derived from an EMBL/GenBank/DDBJ whole genome shotgun (WGS) entry which is preliminary data.</text>
</comment>
<gene>
    <name evidence="1" type="ORF">ACFFRE_03525</name>
</gene>
<sequence>MPTPGRLMPHAAMGGLTALSVAALVLSLVQARPLGETLLRQAAGNTAGAPSLTLVETVDQVVAGQAHVLERVEETYQAPDRLAANLGGGREEVVVDGVAYLSDNGGRTWYRSEQPVDLTDAVAQLDAPMVLLEHARDVDFSHGEHVFRYQTSVAQVVEDLHLSLPAPATGTAAITATVHGEFLKTVHLRFASAGRDFLLSLDYHQVSHAPAVVAPVASGVVP</sequence>
<name>A0ABV6C0M6_9ACTN</name>
<dbReference type="EMBL" id="JBHLYQ010000021">
    <property type="protein sequence ID" value="MFC0081230.1"/>
    <property type="molecule type" value="Genomic_DNA"/>
</dbReference>
<keyword evidence="2" id="KW-1185">Reference proteome</keyword>
<proteinExistence type="predicted"/>
<organism evidence="1 2">
    <name type="scientific">Aciditerrimonas ferrireducens</name>
    <dbReference type="NCBI Taxonomy" id="667306"/>
    <lineage>
        <taxon>Bacteria</taxon>
        <taxon>Bacillati</taxon>
        <taxon>Actinomycetota</taxon>
        <taxon>Acidimicrobiia</taxon>
        <taxon>Acidimicrobiales</taxon>
        <taxon>Acidimicrobiaceae</taxon>
        <taxon>Aciditerrimonas</taxon>
    </lineage>
</organism>
<accession>A0ABV6C0M6</accession>
<evidence type="ECO:0000313" key="1">
    <source>
        <dbReference type="EMBL" id="MFC0081230.1"/>
    </source>
</evidence>
<dbReference type="Proteomes" id="UP001589788">
    <property type="component" value="Unassembled WGS sequence"/>
</dbReference>